<feature type="compositionally biased region" description="Low complexity" evidence="1">
    <location>
        <begin position="16"/>
        <end position="64"/>
    </location>
</feature>
<organism evidence="3 4">
    <name type="scientific">Tetradesmus obliquus</name>
    <name type="common">Green alga</name>
    <name type="synonym">Acutodesmus obliquus</name>
    <dbReference type="NCBI Taxonomy" id="3088"/>
    <lineage>
        <taxon>Eukaryota</taxon>
        <taxon>Viridiplantae</taxon>
        <taxon>Chlorophyta</taxon>
        <taxon>core chlorophytes</taxon>
        <taxon>Chlorophyceae</taxon>
        <taxon>CS clade</taxon>
        <taxon>Sphaeropleales</taxon>
        <taxon>Scenedesmaceae</taxon>
        <taxon>Tetradesmus</taxon>
    </lineage>
</organism>
<keyword evidence="2" id="KW-1133">Transmembrane helix</keyword>
<gene>
    <name evidence="3" type="ORF">OEZ85_003056</name>
</gene>
<keyword evidence="4" id="KW-1185">Reference proteome</keyword>
<feature type="compositionally biased region" description="Polar residues" evidence="1">
    <location>
        <begin position="1"/>
        <end position="12"/>
    </location>
</feature>
<accession>A0ABY8U0B1</accession>
<dbReference type="Proteomes" id="UP001244341">
    <property type="component" value="Chromosome 5b"/>
</dbReference>
<name>A0ABY8U0B1_TETOB</name>
<evidence type="ECO:0000313" key="3">
    <source>
        <dbReference type="EMBL" id="WIA14539.1"/>
    </source>
</evidence>
<feature type="region of interest" description="Disordered" evidence="1">
    <location>
        <begin position="1"/>
        <end position="71"/>
    </location>
</feature>
<evidence type="ECO:0000313" key="4">
    <source>
        <dbReference type="Proteomes" id="UP001244341"/>
    </source>
</evidence>
<reference evidence="3 4" key="1">
    <citation type="submission" date="2023-05" db="EMBL/GenBank/DDBJ databases">
        <title>A 100% complete, gapless, phased diploid assembly of the Scenedesmus obliquus UTEX 3031 genome.</title>
        <authorList>
            <person name="Biondi T.C."/>
            <person name="Hanschen E.R."/>
            <person name="Kwon T."/>
            <person name="Eng W."/>
            <person name="Kruse C.P.S."/>
            <person name="Koehler S.I."/>
            <person name="Kunde Y."/>
            <person name="Gleasner C.D."/>
            <person name="You Mak K.T."/>
            <person name="Polle J."/>
            <person name="Hovde B.T."/>
            <person name="Starkenburg S.R."/>
        </authorList>
    </citation>
    <scope>NUCLEOTIDE SEQUENCE [LARGE SCALE GENOMIC DNA]</scope>
    <source>
        <strain evidence="3 4">DOE0152z</strain>
    </source>
</reference>
<keyword evidence="2" id="KW-0812">Transmembrane</keyword>
<feature type="transmembrane region" description="Helical" evidence="2">
    <location>
        <begin position="225"/>
        <end position="247"/>
    </location>
</feature>
<dbReference type="EMBL" id="CP126212">
    <property type="protein sequence ID" value="WIA14539.1"/>
    <property type="molecule type" value="Genomic_DNA"/>
</dbReference>
<evidence type="ECO:0000256" key="1">
    <source>
        <dbReference type="SAM" id="MobiDB-lite"/>
    </source>
</evidence>
<proteinExistence type="predicted"/>
<protein>
    <submittedName>
        <fullName evidence="3">Uncharacterized protein</fullName>
    </submittedName>
</protein>
<sequence>MVVSDPDQSGSPATPPLDNSSSSSDSTSPTTTSDNSGSSSTPSDATSSADANPAGSSASSAPSQAERDIPPSSIELDNLDAHLAYYFASIGQTGNFNITKQQCLAQPFISGNLTLASTLPAACQNLQECLNSYRVWLYRGSACNVALLYTAGGSGCTGGVGTVTWGSDGTWDTIGVFPNTTTGVASFYAARKTKNTNPTDVAVEINGGCLAKYTASTALTRNNNAASGLSCGLLGLTTLVALAMALMF</sequence>
<evidence type="ECO:0000256" key="2">
    <source>
        <dbReference type="SAM" id="Phobius"/>
    </source>
</evidence>
<keyword evidence="2" id="KW-0472">Membrane</keyword>